<evidence type="ECO:0000256" key="5">
    <source>
        <dbReference type="HAMAP-Rule" id="MF_00679"/>
    </source>
</evidence>
<reference evidence="8 9" key="1">
    <citation type="submission" date="2019-02" db="EMBL/GenBank/DDBJ databases">
        <title>Halieaceae_genomes.</title>
        <authorList>
            <person name="Li S.-H."/>
        </authorList>
    </citation>
    <scope>NUCLEOTIDE SEQUENCE [LARGE SCALE GENOMIC DNA]</scope>
    <source>
        <strain evidence="8 9">JH123</strain>
    </source>
</reference>
<dbReference type="PROSITE" id="PS00297">
    <property type="entry name" value="HSP70_1"/>
    <property type="match status" value="1"/>
</dbReference>
<feature type="region of interest" description="Disordered" evidence="7">
    <location>
        <begin position="1"/>
        <end position="20"/>
    </location>
</feature>
<keyword evidence="9" id="KW-1185">Reference proteome</keyword>
<dbReference type="SUPFAM" id="SSF100920">
    <property type="entry name" value="Heat shock protein 70kD (HSP70), peptide-binding domain"/>
    <property type="match status" value="1"/>
</dbReference>
<dbReference type="InterPro" id="IPR043129">
    <property type="entry name" value="ATPase_NBD"/>
</dbReference>
<dbReference type="NCBIfam" id="NF003520">
    <property type="entry name" value="PRK05183.1"/>
    <property type="match status" value="1"/>
</dbReference>
<evidence type="ECO:0000256" key="4">
    <source>
        <dbReference type="ARBA" id="ARBA00023186"/>
    </source>
</evidence>
<comment type="function">
    <text evidence="5">Chaperone involved in the maturation of iron-sulfur cluster-containing proteins. Has a low intrinsic ATPase activity which is markedly stimulated by HscB.</text>
</comment>
<evidence type="ECO:0000256" key="1">
    <source>
        <dbReference type="ARBA" id="ARBA00007381"/>
    </source>
</evidence>
<dbReference type="InterPro" id="IPR029047">
    <property type="entry name" value="HSP70_peptide-bd_sf"/>
</dbReference>
<evidence type="ECO:0000256" key="2">
    <source>
        <dbReference type="ARBA" id="ARBA00022741"/>
    </source>
</evidence>
<dbReference type="Proteomes" id="UP001317963">
    <property type="component" value="Chromosome"/>
</dbReference>
<dbReference type="Gene3D" id="3.30.420.40">
    <property type="match status" value="2"/>
</dbReference>
<dbReference type="InterPro" id="IPR029048">
    <property type="entry name" value="HSP70_C_sf"/>
</dbReference>
<organism evidence="8 9">
    <name type="scientific">Candidatus Paraluminiphilus aquimaris</name>
    <dbReference type="NCBI Taxonomy" id="2518994"/>
    <lineage>
        <taxon>Bacteria</taxon>
        <taxon>Pseudomonadati</taxon>
        <taxon>Pseudomonadota</taxon>
        <taxon>Gammaproteobacteria</taxon>
        <taxon>Cellvibrionales</taxon>
        <taxon>Halieaceae</taxon>
        <taxon>Candidatus Paraluminiphilus</taxon>
    </lineage>
</organism>
<evidence type="ECO:0000256" key="6">
    <source>
        <dbReference type="RuleBase" id="RU003322"/>
    </source>
</evidence>
<evidence type="ECO:0000256" key="7">
    <source>
        <dbReference type="SAM" id="MobiDB-lite"/>
    </source>
</evidence>
<dbReference type="Gene3D" id="2.60.34.10">
    <property type="entry name" value="Substrate Binding Domain Of DNAk, Chain A, domain 1"/>
    <property type="match status" value="1"/>
</dbReference>
<dbReference type="NCBIfam" id="TIGR01991">
    <property type="entry name" value="HscA"/>
    <property type="match status" value="1"/>
</dbReference>
<dbReference type="Pfam" id="PF00012">
    <property type="entry name" value="HSP70"/>
    <property type="match status" value="1"/>
</dbReference>
<dbReference type="SUPFAM" id="SSF53067">
    <property type="entry name" value="Actin-like ATPase domain"/>
    <property type="match status" value="2"/>
</dbReference>
<dbReference type="HAMAP" id="MF_00679">
    <property type="entry name" value="HscA"/>
    <property type="match status" value="1"/>
</dbReference>
<name>A0ABY6Q981_9GAMM</name>
<dbReference type="PANTHER" id="PTHR19375">
    <property type="entry name" value="HEAT SHOCK PROTEIN 70KDA"/>
    <property type="match status" value="1"/>
</dbReference>
<keyword evidence="3 5" id="KW-0067">ATP-binding</keyword>
<dbReference type="Gene3D" id="1.20.1270.10">
    <property type="match status" value="1"/>
</dbReference>
<dbReference type="InterPro" id="IPR010236">
    <property type="entry name" value="ISC_FeS_clus_asmbl_HscA"/>
</dbReference>
<dbReference type="SUPFAM" id="SSF100934">
    <property type="entry name" value="Heat shock protein 70kD (HSP70), C-terminal subdomain"/>
    <property type="match status" value="1"/>
</dbReference>
<dbReference type="PROSITE" id="PS00329">
    <property type="entry name" value="HSP70_2"/>
    <property type="match status" value="1"/>
</dbReference>
<gene>
    <name evidence="5 8" type="primary">hscA</name>
    <name evidence="8" type="ORF">E0F26_11010</name>
</gene>
<evidence type="ECO:0000313" key="8">
    <source>
        <dbReference type="EMBL" id="UZP75232.1"/>
    </source>
</evidence>
<evidence type="ECO:0000256" key="3">
    <source>
        <dbReference type="ARBA" id="ARBA00022840"/>
    </source>
</evidence>
<dbReference type="InterPro" id="IPR018181">
    <property type="entry name" value="Heat_shock_70_CS"/>
</dbReference>
<dbReference type="PRINTS" id="PR00301">
    <property type="entry name" value="HEATSHOCK70"/>
</dbReference>
<evidence type="ECO:0000313" key="9">
    <source>
        <dbReference type="Proteomes" id="UP001317963"/>
    </source>
</evidence>
<comment type="similarity">
    <text evidence="1 5 6">Belongs to the heat shock protein 70 family.</text>
</comment>
<dbReference type="RefSeq" id="WP_279241712.1">
    <property type="nucleotide sequence ID" value="NZ_CP036501.1"/>
</dbReference>
<accession>A0ABY6Q981</accession>
<sequence>MLLQISEPDSGQVPQRERKRGLGIDLGTTNSLVAVKTASGVEVIKDATGEVLLPSVVNFGEVVLVGHEAKATASSDPKNTIVSAKRLMGRSREDLTVSQTMGLADSDRLAFDTDFGEKTPVEVSSEILRALAKRAKENAAAEVDGVVITVPAYFDDSQRQATRQAAELAGLNVLRMLNEPTAAAVAYGLDESIDESSVVAVYDLGGGTFDISILRMERGLLRVLATGGDSALGGDDFDECIVDWLLKAWSLSHPTYAEQRELMGIAREIKESLTQLDAISVLPPSFCSDREELTLSREEFNTLTRGLVVRTLDACRQAMSDAGITDVTQVVLVGGSTRMPVIGIEVADFFGCEPLCTLDPDQVVALGAAMQADVLVGNGDGGEALLLDVIPLSLGLETYGGLIEKIIPRNSVLPVAKAQEFTTAKDGQTGLVVHVLQGERERVEDCRSLARFELSGIPPMVAGAARIRVTFKVDADGLLEVSAREEITGTETSLVVKPSFGLSDDEVALMLRSSQQNAAEDMQARQLREARVEAESLLHGLAGALEADGDLLSAEERGELESTAAALVNIIEGDDVEAIRQRTETLGQASLTFAERRMDRSIKSALSGVAVSELDDSD</sequence>
<protein>
    <recommendedName>
        <fullName evidence="5">Chaperone protein HscA homolog</fullName>
    </recommendedName>
</protein>
<keyword evidence="2 5" id="KW-0547">Nucleotide-binding</keyword>
<dbReference type="EMBL" id="CP036501">
    <property type="protein sequence ID" value="UZP75232.1"/>
    <property type="molecule type" value="Genomic_DNA"/>
</dbReference>
<dbReference type="Gene3D" id="3.90.640.10">
    <property type="entry name" value="Actin, Chain A, domain 4"/>
    <property type="match status" value="1"/>
</dbReference>
<proteinExistence type="inferred from homology"/>
<dbReference type="InterPro" id="IPR013126">
    <property type="entry name" value="Hsp_70_fam"/>
</dbReference>
<keyword evidence="4 5" id="KW-0143">Chaperone</keyword>